<sequence>MNIKDKAKQLPSSPGVYLMKDSSDHIIYVGKSKSLKSRVQSYMNHSKNHTKKVERLVDHLTDFDYILTDTEFEAFMLECELIKELKPSYNRKMKTPKSYSYLKIQRDTHSPSIKLTNTKKIDDGSLYFGPYTGQRTIENALNGMKLFYKMDCNHPMNHRTPCFNYTIGKCIGICFKSSAMEEYRRILDKIIDLLHGADTKILHEMEEKMIEAAGDFHFEMAAEIKTWLKSAEILYKKGQVLQFTSENNYILVMEYLEENKMKLFLIRRNKVLYKQRYDLREEHLKQLILTHLQPYLKTGSLPPTEINQDELDEAQIIYSYLNSNACEYVIIPEQKLYGGKDTGIEQAVNDLLDSKTTEVI</sequence>
<dbReference type="SUPFAM" id="SSF46600">
    <property type="entry name" value="C-terminal UvrC-binding domain of UvrB"/>
    <property type="match status" value="1"/>
</dbReference>
<dbReference type="InterPro" id="IPR050066">
    <property type="entry name" value="UvrABC_protein_C"/>
</dbReference>
<gene>
    <name evidence="2" type="ORF">J1899_04445</name>
</gene>
<evidence type="ECO:0000313" key="3">
    <source>
        <dbReference type="Proteomes" id="UP000679247"/>
    </source>
</evidence>
<dbReference type="EMBL" id="CP071709">
    <property type="protein sequence ID" value="QVY62357.1"/>
    <property type="molecule type" value="Genomic_DNA"/>
</dbReference>
<dbReference type="CDD" id="cd10434">
    <property type="entry name" value="GIY-YIG_UvrC_Cho"/>
    <property type="match status" value="1"/>
</dbReference>
<dbReference type="InterPro" id="IPR047296">
    <property type="entry name" value="GIY-YIG_UvrC_Cho"/>
</dbReference>
<dbReference type="SUPFAM" id="SSF82771">
    <property type="entry name" value="GIY-YIG endonuclease"/>
    <property type="match status" value="1"/>
</dbReference>
<accession>A0ABX8FEB4</accession>
<dbReference type="PANTHER" id="PTHR30562:SF1">
    <property type="entry name" value="UVRABC SYSTEM PROTEIN C"/>
    <property type="match status" value="1"/>
</dbReference>
<feature type="domain" description="GIY-YIG" evidence="1">
    <location>
        <begin position="12"/>
        <end position="91"/>
    </location>
</feature>
<dbReference type="InterPro" id="IPR035901">
    <property type="entry name" value="GIY-YIG_endonuc_sf"/>
</dbReference>
<proteinExistence type="predicted"/>
<organism evidence="2 3">
    <name type="scientific">Cytobacillus gottheilii</name>
    <dbReference type="NCBI Taxonomy" id="859144"/>
    <lineage>
        <taxon>Bacteria</taxon>
        <taxon>Bacillati</taxon>
        <taxon>Bacillota</taxon>
        <taxon>Bacilli</taxon>
        <taxon>Bacillales</taxon>
        <taxon>Bacillaceae</taxon>
        <taxon>Cytobacillus</taxon>
    </lineage>
</organism>
<name>A0ABX8FEB4_9BACI</name>
<reference evidence="2 3" key="1">
    <citation type="submission" date="2021-03" db="EMBL/GenBank/DDBJ databases">
        <title>The first data on the complete genome of the tetrodotoxin-producing bacterium.</title>
        <authorList>
            <person name="Melnikova D.I."/>
            <person name="Nijland R."/>
            <person name="Magarlamov T.Y."/>
        </authorList>
    </citation>
    <scope>NUCLEOTIDE SEQUENCE [LARGE SCALE GENOMIC DNA]</scope>
    <source>
        <strain evidence="2 3">1839</strain>
    </source>
</reference>
<dbReference type="SMART" id="SM00465">
    <property type="entry name" value="GIYc"/>
    <property type="match status" value="1"/>
</dbReference>
<dbReference type="Gene3D" id="3.40.1440.10">
    <property type="entry name" value="GIY-YIG endonuclease"/>
    <property type="match status" value="1"/>
</dbReference>
<dbReference type="PROSITE" id="PS50164">
    <property type="entry name" value="GIY_YIG"/>
    <property type="match status" value="1"/>
</dbReference>
<dbReference type="InterPro" id="IPR000305">
    <property type="entry name" value="GIY-YIG_endonuc"/>
</dbReference>
<dbReference type="RefSeq" id="WP_214477847.1">
    <property type="nucleotide sequence ID" value="NZ_CP071709.1"/>
</dbReference>
<dbReference type="Pfam" id="PF01541">
    <property type="entry name" value="GIY-YIG"/>
    <property type="match status" value="1"/>
</dbReference>
<evidence type="ECO:0000313" key="2">
    <source>
        <dbReference type="EMBL" id="QVY62357.1"/>
    </source>
</evidence>
<dbReference type="PANTHER" id="PTHR30562">
    <property type="entry name" value="UVRC/OXIDOREDUCTASE"/>
    <property type="match status" value="1"/>
</dbReference>
<protein>
    <submittedName>
        <fullName evidence="2">GIY-YIG nuclease family protein</fullName>
    </submittedName>
</protein>
<keyword evidence="3" id="KW-1185">Reference proteome</keyword>
<evidence type="ECO:0000259" key="1">
    <source>
        <dbReference type="PROSITE" id="PS50164"/>
    </source>
</evidence>
<dbReference type="InterPro" id="IPR036876">
    <property type="entry name" value="UVR_dom_sf"/>
</dbReference>
<dbReference type="Proteomes" id="UP000679247">
    <property type="component" value="Chromosome"/>
</dbReference>